<gene>
    <name evidence="1" type="ORF">UW78_C0008G0016</name>
</gene>
<comment type="caution">
    <text evidence="1">The sequence shown here is derived from an EMBL/GenBank/DDBJ whole genome shotgun (WGS) entry which is preliminary data.</text>
</comment>
<protein>
    <submittedName>
        <fullName evidence="1">Uncharacterized protein</fullName>
    </submittedName>
</protein>
<accession>A0A0G1KCS3</accession>
<evidence type="ECO:0000313" key="2">
    <source>
        <dbReference type="Proteomes" id="UP000034595"/>
    </source>
</evidence>
<proteinExistence type="predicted"/>
<reference evidence="1 2" key="1">
    <citation type="journal article" date="2015" name="Nature">
        <title>rRNA introns, odd ribosomes, and small enigmatic genomes across a large radiation of phyla.</title>
        <authorList>
            <person name="Brown C.T."/>
            <person name="Hug L.A."/>
            <person name="Thomas B.C."/>
            <person name="Sharon I."/>
            <person name="Castelle C.J."/>
            <person name="Singh A."/>
            <person name="Wilkins M.J."/>
            <person name="Williams K.H."/>
            <person name="Banfield J.F."/>
        </authorList>
    </citation>
    <scope>NUCLEOTIDE SEQUENCE [LARGE SCALE GENOMIC DNA]</scope>
</reference>
<dbReference type="EMBL" id="LCJQ01000008">
    <property type="protein sequence ID" value="KKT81541.1"/>
    <property type="molecule type" value="Genomic_DNA"/>
</dbReference>
<dbReference type="AlphaFoldDB" id="A0A0G1KCS3"/>
<sequence>MKEVLVPAKIFNEEVGVRRLQAILASIIANSIKDRINKEITRCINNKSDSPWVQQKLPSRIMLSLCRSSDDKLLQGSEEEELGERINTALFSKKHRGINTPMVLYFEILERYFLFKRLRNAGPEHNEDCIMMVFYEAVPEQPDLRLQEIMSNAFKGAGVSVMAK</sequence>
<organism evidence="1 2">
    <name type="scientific">Candidatus Azambacteria bacterium GW2011_GWA1_44_9</name>
    <dbReference type="NCBI Taxonomy" id="1618610"/>
    <lineage>
        <taxon>Bacteria</taxon>
        <taxon>Candidatus Azamiibacteriota</taxon>
    </lineage>
</organism>
<name>A0A0G1KCS3_9BACT</name>
<evidence type="ECO:0000313" key="1">
    <source>
        <dbReference type="EMBL" id="KKT81541.1"/>
    </source>
</evidence>
<dbReference type="Proteomes" id="UP000034595">
    <property type="component" value="Unassembled WGS sequence"/>
</dbReference>